<dbReference type="AlphaFoldDB" id="A0A8S9NA07"/>
<evidence type="ECO:0000313" key="4">
    <source>
        <dbReference type="Proteomes" id="UP000712600"/>
    </source>
</evidence>
<evidence type="ECO:0000313" key="3">
    <source>
        <dbReference type="EMBL" id="KAF3490269.1"/>
    </source>
</evidence>
<comment type="caution">
    <text evidence="3">The sequence shown here is derived from an EMBL/GenBank/DDBJ whole genome shotgun (WGS) entry which is preliminary data.</text>
</comment>
<protein>
    <submittedName>
        <fullName evidence="3">Uncharacterized protein</fullName>
    </submittedName>
</protein>
<feature type="region of interest" description="Disordered" evidence="1">
    <location>
        <begin position="123"/>
        <end position="153"/>
    </location>
</feature>
<keyword evidence="2" id="KW-0732">Signal</keyword>
<feature type="chain" id="PRO_5035743240" evidence="2">
    <location>
        <begin position="22"/>
        <end position="396"/>
    </location>
</feature>
<name>A0A8S9NA07_BRACR</name>
<feature type="compositionally biased region" description="Basic and acidic residues" evidence="1">
    <location>
        <begin position="123"/>
        <end position="144"/>
    </location>
</feature>
<proteinExistence type="predicted"/>
<organism evidence="3 4">
    <name type="scientific">Brassica cretica</name>
    <name type="common">Mustard</name>
    <dbReference type="NCBI Taxonomy" id="69181"/>
    <lineage>
        <taxon>Eukaryota</taxon>
        <taxon>Viridiplantae</taxon>
        <taxon>Streptophyta</taxon>
        <taxon>Embryophyta</taxon>
        <taxon>Tracheophyta</taxon>
        <taxon>Spermatophyta</taxon>
        <taxon>Magnoliopsida</taxon>
        <taxon>eudicotyledons</taxon>
        <taxon>Gunneridae</taxon>
        <taxon>Pentapetalae</taxon>
        <taxon>rosids</taxon>
        <taxon>malvids</taxon>
        <taxon>Brassicales</taxon>
        <taxon>Brassicaceae</taxon>
        <taxon>Brassiceae</taxon>
        <taxon>Brassica</taxon>
    </lineage>
</organism>
<evidence type="ECO:0000256" key="1">
    <source>
        <dbReference type="SAM" id="MobiDB-lite"/>
    </source>
</evidence>
<dbReference type="Proteomes" id="UP000712600">
    <property type="component" value="Unassembled WGS sequence"/>
</dbReference>
<sequence>MAKWSAVVVVIMMFVTVMVVTVESNKATGWMRCFRRCSIPCEDQDGNCFECCKIKCGGPNPPHGSGGPRSHSFRRGKGAWGWLGRLRGGGYVSLSNRPASFNGISAERKGDLYATRWGERTEERERGENRWRESEIAGKDRSDSDPTMLEPSDVYGGYSPWDEPAVVKIEMQWSRAWRQRICWVRCSNQINPDRILSTDSGDPSLGHLYRLRYRPSVDGSVMTGPRLEPDGGLVLLTGYGAVEPIERGKGAWGWLGRLGGGGYVRLSNRPASFNGISAERKGDLYATRAERWCVRGGLSRVRQTVDGTMVRDILTAVYGGYSPWDEPAVVKIEMQWSRAWRQRICWVRCSDRINPDRILRTGSGALSMANVLSVLDGWLETKPSLFVYLGHVGMVG</sequence>
<gene>
    <name evidence="3" type="ORF">F2Q69_00051984</name>
</gene>
<accession>A0A8S9NA07</accession>
<evidence type="ECO:0000256" key="2">
    <source>
        <dbReference type="SAM" id="SignalP"/>
    </source>
</evidence>
<dbReference type="EMBL" id="QGKX02002183">
    <property type="protein sequence ID" value="KAF3490269.1"/>
    <property type="molecule type" value="Genomic_DNA"/>
</dbReference>
<feature type="signal peptide" evidence="2">
    <location>
        <begin position="1"/>
        <end position="21"/>
    </location>
</feature>
<reference evidence="3" key="1">
    <citation type="submission" date="2019-12" db="EMBL/GenBank/DDBJ databases">
        <title>Genome sequencing and annotation of Brassica cretica.</title>
        <authorList>
            <person name="Studholme D.J."/>
            <person name="Sarris P."/>
        </authorList>
    </citation>
    <scope>NUCLEOTIDE SEQUENCE</scope>
    <source>
        <strain evidence="3">PFS-109/04</strain>
        <tissue evidence="3">Leaf</tissue>
    </source>
</reference>